<dbReference type="VEuPathDB" id="FungiDB:BDEG_21866"/>
<dbReference type="Proteomes" id="UP000077115">
    <property type="component" value="Unassembled WGS sequence"/>
</dbReference>
<dbReference type="AlphaFoldDB" id="A0A177WDN6"/>
<dbReference type="PANTHER" id="PTHR43008">
    <property type="entry name" value="BENZIL REDUCTASE"/>
    <property type="match status" value="1"/>
</dbReference>
<dbReference type="STRING" id="403673.A0A177WDN6"/>
<accession>A0A177WDN6</accession>
<reference evidence="4 5" key="2">
    <citation type="submission" date="2016-05" db="EMBL/GenBank/DDBJ databases">
        <title>Lineage-specific infection strategies underlie the spectrum of fungal disease in amphibians.</title>
        <authorList>
            <person name="Cuomo C.A."/>
            <person name="Farrer R.A."/>
            <person name="James T."/>
            <person name="Longcore J."/>
            <person name="Birren B."/>
        </authorList>
    </citation>
    <scope>NUCLEOTIDE SEQUENCE [LARGE SCALE GENOMIC DNA]</scope>
    <source>
        <strain evidence="4 5">JEL423</strain>
    </source>
</reference>
<dbReference type="EMBL" id="DS022301">
    <property type="protein sequence ID" value="OAJ37896.1"/>
    <property type="molecule type" value="Genomic_DNA"/>
</dbReference>
<dbReference type="PROSITE" id="PS00061">
    <property type="entry name" value="ADH_SHORT"/>
    <property type="match status" value="1"/>
</dbReference>
<evidence type="ECO:0000256" key="1">
    <source>
        <dbReference type="ARBA" id="ARBA00006484"/>
    </source>
</evidence>
<sequence length="216" mass="23229">MTPTILVTGASRGIGLAIAEACLRQNAQVFGIGRSTLDSLLEVQALSSQYPATFRYQVFDLSISGEASNAVDACVAAFGTINTVVHNAGVLEPLSKVADADLDKWRSLMQVNVFAGVEMVQRALPYLRQIDALTGRGGRIVMVSSGAAVSAYVGWVPYCVSKASMNMLVEGLGLEEPLITSVAIRPGGDLLEFHTRFGLMIYQRLHFMAGRSRFLI</sequence>
<dbReference type="InterPro" id="IPR020904">
    <property type="entry name" value="Sc_DH/Rdtase_CS"/>
</dbReference>
<reference evidence="4 5" key="1">
    <citation type="submission" date="2006-10" db="EMBL/GenBank/DDBJ databases">
        <title>The Genome Sequence of Batrachochytrium dendrobatidis JEL423.</title>
        <authorList>
            <consortium name="The Broad Institute Genome Sequencing Platform"/>
            <person name="Birren B."/>
            <person name="Lander E."/>
            <person name="Galagan J."/>
            <person name="Cuomo C."/>
            <person name="Devon K."/>
            <person name="Jaffe D."/>
            <person name="Butler J."/>
            <person name="Alvarez P."/>
            <person name="Gnerre S."/>
            <person name="Grabherr M."/>
            <person name="Kleber M."/>
            <person name="Mauceli E."/>
            <person name="Brockman W."/>
            <person name="Young S."/>
            <person name="LaButti K."/>
            <person name="Sykes S."/>
            <person name="DeCaprio D."/>
            <person name="Crawford M."/>
            <person name="Koehrsen M."/>
            <person name="Engels R."/>
            <person name="Montgomery P."/>
            <person name="Pearson M."/>
            <person name="Howarth C."/>
            <person name="Larson L."/>
            <person name="White J."/>
            <person name="O'Leary S."/>
            <person name="Kodira C."/>
            <person name="Zeng Q."/>
            <person name="Yandava C."/>
            <person name="Alvarado L."/>
            <person name="Longcore J."/>
            <person name="James T."/>
        </authorList>
    </citation>
    <scope>NUCLEOTIDE SEQUENCE [LARGE SCALE GENOMIC DNA]</scope>
    <source>
        <strain evidence="4 5">JEL423</strain>
    </source>
</reference>
<keyword evidence="3" id="KW-0560">Oxidoreductase</keyword>
<dbReference type="eggNOG" id="KOG1204">
    <property type="taxonomic scope" value="Eukaryota"/>
</dbReference>
<evidence type="ECO:0000256" key="3">
    <source>
        <dbReference type="ARBA" id="ARBA00023002"/>
    </source>
</evidence>
<protein>
    <submittedName>
        <fullName evidence="4">Uncharacterized protein</fullName>
    </submittedName>
</protein>
<evidence type="ECO:0000313" key="5">
    <source>
        <dbReference type="Proteomes" id="UP000077115"/>
    </source>
</evidence>
<evidence type="ECO:0000313" key="4">
    <source>
        <dbReference type="EMBL" id="OAJ37896.1"/>
    </source>
</evidence>
<proteinExistence type="inferred from homology"/>
<gene>
    <name evidence="4" type="ORF">BDEG_21866</name>
</gene>
<dbReference type="Pfam" id="PF00106">
    <property type="entry name" value="adh_short"/>
    <property type="match status" value="1"/>
</dbReference>
<evidence type="ECO:0000256" key="2">
    <source>
        <dbReference type="ARBA" id="ARBA00022857"/>
    </source>
</evidence>
<dbReference type="PRINTS" id="PR00081">
    <property type="entry name" value="GDHRDH"/>
</dbReference>
<dbReference type="SUPFAM" id="SSF51735">
    <property type="entry name" value="NAD(P)-binding Rossmann-fold domains"/>
    <property type="match status" value="1"/>
</dbReference>
<dbReference type="InterPro" id="IPR036291">
    <property type="entry name" value="NAD(P)-bd_dom_sf"/>
</dbReference>
<keyword evidence="2" id="KW-0521">NADP</keyword>
<organism evidence="4 5">
    <name type="scientific">Batrachochytrium dendrobatidis (strain JEL423)</name>
    <dbReference type="NCBI Taxonomy" id="403673"/>
    <lineage>
        <taxon>Eukaryota</taxon>
        <taxon>Fungi</taxon>
        <taxon>Fungi incertae sedis</taxon>
        <taxon>Chytridiomycota</taxon>
        <taxon>Chytridiomycota incertae sedis</taxon>
        <taxon>Chytridiomycetes</taxon>
        <taxon>Rhizophydiales</taxon>
        <taxon>Rhizophydiales incertae sedis</taxon>
        <taxon>Batrachochytrium</taxon>
    </lineage>
</organism>
<dbReference type="PANTHER" id="PTHR43008:SF8">
    <property type="entry name" value="BENZIL REDUCTASE ((S)-BENZOIN FORMING) IRC24"/>
    <property type="match status" value="1"/>
</dbReference>
<comment type="similarity">
    <text evidence="1">Belongs to the short-chain dehydrogenases/reductases (SDR) family.</text>
</comment>
<dbReference type="GO" id="GO:0016616">
    <property type="term" value="F:oxidoreductase activity, acting on the CH-OH group of donors, NAD or NADP as acceptor"/>
    <property type="evidence" value="ECO:0007669"/>
    <property type="project" value="UniProtKB-ARBA"/>
</dbReference>
<dbReference type="OrthoDB" id="153074at2759"/>
<name>A0A177WDN6_BATDL</name>
<dbReference type="InterPro" id="IPR002347">
    <property type="entry name" value="SDR_fam"/>
</dbReference>
<dbReference type="Gene3D" id="3.40.50.720">
    <property type="entry name" value="NAD(P)-binding Rossmann-like Domain"/>
    <property type="match status" value="1"/>
</dbReference>
<dbReference type="GO" id="GO:0050664">
    <property type="term" value="F:oxidoreductase activity, acting on NAD(P)H, oxygen as acceptor"/>
    <property type="evidence" value="ECO:0007669"/>
    <property type="project" value="TreeGrafter"/>
</dbReference>